<evidence type="ECO:0000313" key="2">
    <source>
        <dbReference type="EMBL" id="MED6132828.1"/>
    </source>
</evidence>
<proteinExistence type="predicted"/>
<accession>A0ABU6S9W5</accession>
<sequence length="297" mass="32926">MKMKQNRLDKLRAQLADTSKMGPHSILPVAILVNNPSVVPSAAAGVSSSADAAASLKVIQPSPSVTTRSQKKVPPDTICLDAEEVVDGGVASSSIRRFLVRMPPEQLLGESYCFTTEALACFRGSIAYKLKTEKELAAAQYHIYVLKAERDYALAYLPLKEELKEDNKVLSTQLASCQLFLEREQKKVEAAMKDLKALYSSLVERETALSTTNASAEFWEAEWKKLGEETLDMCQETLEIVLDQGRRIYKRKESAGEDSEMVEDPPYVDAKQQPEQPEQVQQPEPENVAGEGRECPT</sequence>
<feature type="region of interest" description="Disordered" evidence="1">
    <location>
        <begin position="252"/>
        <end position="297"/>
    </location>
</feature>
<feature type="compositionally biased region" description="Low complexity" evidence="1">
    <location>
        <begin position="273"/>
        <end position="286"/>
    </location>
</feature>
<dbReference type="EMBL" id="JASCZI010060492">
    <property type="protein sequence ID" value="MED6132828.1"/>
    <property type="molecule type" value="Genomic_DNA"/>
</dbReference>
<organism evidence="2 3">
    <name type="scientific">Stylosanthes scabra</name>
    <dbReference type="NCBI Taxonomy" id="79078"/>
    <lineage>
        <taxon>Eukaryota</taxon>
        <taxon>Viridiplantae</taxon>
        <taxon>Streptophyta</taxon>
        <taxon>Embryophyta</taxon>
        <taxon>Tracheophyta</taxon>
        <taxon>Spermatophyta</taxon>
        <taxon>Magnoliopsida</taxon>
        <taxon>eudicotyledons</taxon>
        <taxon>Gunneridae</taxon>
        <taxon>Pentapetalae</taxon>
        <taxon>rosids</taxon>
        <taxon>fabids</taxon>
        <taxon>Fabales</taxon>
        <taxon>Fabaceae</taxon>
        <taxon>Papilionoideae</taxon>
        <taxon>50 kb inversion clade</taxon>
        <taxon>dalbergioids sensu lato</taxon>
        <taxon>Dalbergieae</taxon>
        <taxon>Pterocarpus clade</taxon>
        <taxon>Stylosanthes</taxon>
    </lineage>
</organism>
<protein>
    <submittedName>
        <fullName evidence="2">Uncharacterized protein</fullName>
    </submittedName>
</protein>
<dbReference type="Proteomes" id="UP001341840">
    <property type="component" value="Unassembled WGS sequence"/>
</dbReference>
<evidence type="ECO:0000313" key="3">
    <source>
        <dbReference type="Proteomes" id="UP001341840"/>
    </source>
</evidence>
<comment type="caution">
    <text evidence="2">The sequence shown here is derived from an EMBL/GenBank/DDBJ whole genome shotgun (WGS) entry which is preliminary data.</text>
</comment>
<reference evidence="2 3" key="1">
    <citation type="journal article" date="2023" name="Plants (Basel)">
        <title>Bridging the Gap: Combining Genomics and Transcriptomics Approaches to Understand Stylosanthes scabra, an Orphan Legume from the Brazilian Caatinga.</title>
        <authorList>
            <person name="Ferreira-Neto J.R.C."/>
            <person name="da Silva M.D."/>
            <person name="Binneck E."/>
            <person name="de Melo N.F."/>
            <person name="da Silva R.H."/>
            <person name="de Melo A.L.T.M."/>
            <person name="Pandolfi V."/>
            <person name="Bustamante F.O."/>
            <person name="Brasileiro-Vidal A.C."/>
            <person name="Benko-Iseppon A.M."/>
        </authorList>
    </citation>
    <scope>NUCLEOTIDE SEQUENCE [LARGE SCALE GENOMIC DNA]</scope>
    <source>
        <tissue evidence="2">Leaves</tissue>
    </source>
</reference>
<keyword evidence="3" id="KW-1185">Reference proteome</keyword>
<name>A0ABU6S9W5_9FABA</name>
<gene>
    <name evidence="2" type="ORF">PIB30_022612</name>
</gene>
<evidence type="ECO:0000256" key="1">
    <source>
        <dbReference type="SAM" id="MobiDB-lite"/>
    </source>
</evidence>